<name>A0A926UUS7_9CYAN</name>
<evidence type="ECO:0000256" key="1">
    <source>
        <dbReference type="SAM" id="MobiDB-lite"/>
    </source>
</evidence>
<dbReference type="GO" id="GO:0006355">
    <property type="term" value="P:regulation of DNA-templated transcription"/>
    <property type="evidence" value="ECO:0007669"/>
    <property type="project" value="InterPro"/>
</dbReference>
<accession>A0A926UUS7</accession>
<evidence type="ECO:0000259" key="2">
    <source>
        <dbReference type="PROSITE" id="PS50937"/>
    </source>
</evidence>
<organism evidence="3 4">
    <name type="scientific">Pseudanabaena cinerea FACHB-1277</name>
    <dbReference type="NCBI Taxonomy" id="2949581"/>
    <lineage>
        <taxon>Bacteria</taxon>
        <taxon>Bacillati</taxon>
        <taxon>Cyanobacteriota</taxon>
        <taxon>Cyanophyceae</taxon>
        <taxon>Pseudanabaenales</taxon>
        <taxon>Pseudanabaenaceae</taxon>
        <taxon>Pseudanabaena</taxon>
        <taxon>Pseudanabaena cinerea</taxon>
    </lineage>
</organism>
<dbReference type="PROSITE" id="PS50937">
    <property type="entry name" value="HTH_MERR_2"/>
    <property type="match status" value="1"/>
</dbReference>
<proteinExistence type="predicted"/>
<feature type="compositionally biased region" description="Polar residues" evidence="1">
    <location>
        <begin position="57"/>
        <end position="76"/>
    </location>
</feature>
<dbReference type="EMBL" id="JACJPY010000024">
    <property type="protein sequence ID" value="MBD2150357.1"/>
    <property type="molecule type" value="Genomic_DNA"/>
</dbReference>
<evidence type="ECO:0000313" key="3">
    <source>
        <dbReference type="EMBL" id="MBD2150357.1"/>
    </source>
</evidence>
<feature type="domain" description="HTH merR-type" evidence="2">
    <location>
        <begin position="1"/>
        <end position="23"/>
    </location>
</feature>
<reference evidence="3" key="2">
    <citation type="submission" date="2020-08" db="EMBL/GenBank/DDBJ databases">
        <authorList>
            <person name="Chen M."/>
            <person name="Teng W."/>
            <person name="Zhao L."/>
            <person name="Hu C."/>
            <person name="Zhou Y."/>
            <person name="Han B."/>
            <person name="Song L."/>
            <person name="Shu W."/>
        </authorList>
    </citation>
    <scope>NUCLEOTIDE SEQUENCE</scope>
    <source>
        <strain evidence="3">FACHB-1277</strain>
    </source>
</reference>
<comment type="caution">
    <text evidence="3">The sequence shown here is derived from an EMBL/GenBank/DDBJ whole genome shotgun (WGS) entry which is preliminary data.</text>
</comment>
<protein>
    <recommendedName>
        <fullName evidence="2">HTH merR-type domain-containing protein</fullName>
    </recommendedName>
</protein>
<keyword evidence="4" id="KW-1185">Reference proteome</keyword>
<gene>
    <name evidence="3" type="ORF">H6F44_09535</name>
</gene>
<reference evidence="3" key="1">
    <citation type="journal article" date="2015" name="ISME J.">
        <title>Draft Genome Sequence of Streptomyces incarnatus NRRL8089, which Produces the Nucleoside Antibiotic Sinefungin.</title>
        <authorList>
            <person name="Oshima K."/>
            <person name="Hattori M."/>
            <person name="Shimizu H."/>
            <person name="Fukuda K."/>
            <person name="Nemoto M."/>
            <person name="Inagaki K."/>
            <person name="Tamura T."/>
        </authorList>
    </citation>
    <scope>NUCLEOTIDE SEQUENCE</scope>
    <source>
        <strain evidence="3">FACHB-1277</strain>
    </source>
</reference>
<dbReference type="AlphaFoldDB" id="A0A926UUS7"/>
<dbReference type="Proteomes" id="UP000631421">
    <property type="component" value="Unassembled WGS sequence"/>
</dbReference>
<sequence>MADIADWSDLETQLQEVKELLHSVEQRLQQVSQGAIAKQDLLQQQEQLKAELQDLQTSSDAHNLAQNQSSQPTHQQSKIRRKPNSKHVPNSAPLPPRIDEIHRQLLEIRDRLEQIEAEIESRLLSWSSFSEPFWQVVRFTGLGIVIGIILRSCAVS</sequence>
<dbReference type="GO" id="GO:0003677">
    <property type="term" value="F:DNA binding"/>
    <property type="evidence" value="ECO:0007669"/>
    <property type="project" value="InterPro"/>
</dbReference>
<feature type="region of interest" description="Disordered" evidence="1">
    <location>
        <begin position="54"/>
        <end position="96"/>
    </location>
</feature>
<dbReference type="InterPro" id="IPR000551">
    <property type="entry name" value="MerR-type_HTH_dom"/>
</dbReference>
<evidence type="ECO:0000313" key="4">
    <source>
        <dbReference type="Proteomes" id="UP000631421"/>
    </source>
</evidence>
<dbReference type="RefSeq" id="WP_190350723.1">
    <property type="nucleotide sequence ID" value="NZ_JACJPY010000024.1"/>
</dbReference>